<comment type="cofactor">
    <cofactor evidence="1">
        <name>Zn(2+)</name>
        <dbReference type="ChEBI" id="CHEBI:29105"/>
    </cofactor>
</comment>
<accession>A0A841HUH1</accession>
<keyword evidence="4" id="KW-0862">Zinc</keyword>
<dbReference type="InterPro" id="IPR002933">
    <property type="entry name" value="Peptidase_M20"/>
</dbReference>
<feature type="signal peptide" evidence="6">
    <location>
        <begin position="1"/>
        <end position="18"/>
    </location>
</feature>
<dbReference type="GO" id="GO:0046872">
    <property type="term" value="F:metal ion binding"/>
    <property type="evidence" value="ECO:0007669"/>
    <property type="project" value="UniProtKB-KW"/>
</dbReference>
<dbReference type="InterPro" id="IPR036264">
    <property type="entry name" value="Bact_exopeptidase_dim_dom"/>
</dbReference>
<dbReference type="AlphaFoldDB" id="A0A841HUH1"/>
<keyword evidence="3" id="KW-0378">Hydrolase</keyword>
<dbReference type="Pfam" id="PF01546">
    <property type="entry name" value="Peptidase_M20"/>
    <property type="match status" value="1"/>
</dbReference>
<dbReference type="PANTHER" id="PTHR43808:SF17">
    <property type="entry name" value="PEPTIDASE M20"/>
    <property type="match status" value="1"/>
</dbReference>
<dbReference type="SUPFAM" id="SSF53187">
    <property type="entry name" value="Zn-dependent exopeptidases"/>
    <property type="match status" value="1"/>
</dbReference>
<dbReference type="EMBL" id="JACHHZ010000007">
    <property type="protein sequence ID" value="MBB6096294.1"/>
    <property type="molecule type" value="Genomic_DNA"/>
</dbReference>
<evidence type="ECO:0000256" key="4">
    <source>
        <dbReference type="ARBA" id="ARBA00022833"/>
    </source>
</evidence>
<evidence type="ECO:0000313" key="8">
    <source>
        <dbReference type="EMBL" id="MBB6096294.1"/>
    </source>
</evidence>
<evidence type="ECO:0000256" key="3">
    <source>
        <dbReference type="ARBA" id="ARBA00022801"/>
    </source>
</evidence>
<dbReference type="PRINTS" id="PR00934">
    <property type="entry name" value="XHISDIPTASE"/>
</dbReference>
<keyword evidence="5" id="KW-0170">Cobalt</keyword>
<dbReference type="PROSITE" id="PS00758">
    <property type="entry name" value="ARGE_DAPE_CPG2_1"/>
    <property type="match status" value="1"/>
</dbReference>
<name>A0A841HUH1_9GAMM</name>
<evidence type="ECO:0000313" key="9">
    <source>
        <dbReference type="Proteomes" id="UP000588068"/>
    </source>
</evidence>
<evidence type="ECO:0000259" key="7">
    <source>
        <dbReference type="Pfam" id="PF07687"/>
    </source>
</evidence>
<keyword evidence="2" id="KW-0479">Metal-binding</keyword>
<dbReference type="PANTHER" id="PTHR43808">
    <property type="entry name" value="ACETYLORNITHINE DEACETYLASE"/>
    <property type="match status" value="1"/>
</dbReference>
<dbReference type="GO" id="GO:0004420">
    <property type="term" value="F:hydroxymethylglutaryl-CoA reductase (NADPH) activity"/>
    <property type="evidence" value="ECO:0007669"/>
    <property type="project" value="InterPro"/>
</dbReference>
<dbReference type="GO" id="GO:0006508">
    <property type="term" value="P:proteolysis"/>
    <property type="evidence" value="ECO:0007669"/>
    <property type="project" value="InterPro"/>
</dbReference>
<comment type="caution">
    <text evidence="8">The sequence shown here is derived from an EMBL/GenBank/DDBJ whole genome shotgun (WGS) entry which is preliminary data.</text>
</comment>
<dbReference type="InterPro" id="IPR023076">
    <property type="entry name" value="HMG_CoA_Rdtase_CS"/>
</dbReference>
<dbReference type="Pfam" id="PF07687">
    <property type="entry name" value="M20_dimer"/>
    <property type="match status" value="1"/>
</dbReference>
<feature type="domain" description="Peptidase M20 dimerisation" evidence="7">
    <location>
        <begin position="229"/>
        <end position="302"/>
    </location>
</feature>
<reference evidence="8 9" key="1">
    <citation type="submission" date="2020-08" db="EMBL/GenBank/DDBJ databases">
        <title>Genomic Encyclopedia of Type Strains, Phase IV (KMG-IV): sequencing the most valuable type-strain genomes for metagenomic binning, comparative biology and taxonomic classification.</title>
        <authorList>
            <person name="Goeker M."/>
        </authorList>
    </citation>
    <scope>NUCLEOTIDE SEQUENCE [LARGE SCALE GENOMIC DNA]</scope>
    <source>
        <strain evidence="8 9">DSM 26723</strain>
    </source>
</reference>
<gene>
    <name evidence="8" type="ORF">HNQ60_005216</name>
</gene>
<keyword evidence="9" id="KW-1185">Reference proteome</keyword>
<dbReference type="InterPro" id="IPR001160">
    <property type="entry name" value="Peptidase_M20C"/>
</dbReference>
<protein>
    <submittedName>
        <fullName evidence="8">Acetylornithine deacetylase/succinyl-diaminopimelate desuccinylase-like protein</fullName>
    </submittedName>
</protein>
<evidence type="ECO:0000256" key="2">
    <source>
        <dbReference type="ARBA" id="ARBA00022723"/>
    </source>
</evidence>
<dbReference type="GO" id="GO:0016787">
    <property type="term" value="F:hydrolase activity"/>
    <property type="evidence" value="ECO:0007669"/>
    <property type="project" value="UniProtKB-KW"/>
</dbReference>
<sequence>MRTLITSLLLLAASPLQAESNWFTEALLNRPDVRKALSSLDERTIVDEWVRLTEMPAPSGQERARAEYVRAEVEKLGLTDVRVDEMLNVSGVRKGTGGGASVAFVAHTDTVFPATTDLKVKRDGNLLRAPGVGDDTGNVVAMLELFRALNRGGIKTKGDLILVASTQEEIGLKGAKHWLHHSGYKPDMFVALDAPSNEIWYGALRIEMVKLIFTSPSVHTLFSRDEPTAAKAMAKAIEAVYDIALPERIEGIGGIRLPTINVGMLGGGTVLNAIPAEAWFTVDLRSADSSTQERLRAAIVEAGRRVADEQRVGFRIEQTVAAEDYSKALTKEQRLNHPLVQTAIGTFNHFRKPGSPPVIPMDLGSTDANIAISLGIPAIAAGGVLFSNPHQMEENAEANSIVPGVRQLIVLAVALTTH</sequence>
<evidence type="ECO:0000256" key="6">
    <source>
        <dbReference type="SAM" id="SignalP"/>
    </source>
</evidence>
<dbReference type="InterPro" id="IPR011650">
    <property type="entry name" value="Peptidase_M20_dimer"/>
</dbReference>
<evidence type="ECO:0000256" key="1">
    <source>
        <dbReference type="ARBA" id="ARBA00001947"/>
    </source>
</evidence>
<evidence type="ECO:0000256" key="5">
    <source>
        <dbReference type="ARBA" id="ARBA00023285"/>
    </source>
</evidence>
<organism evidence="8 9">
    <name type="scientific">Povalibacter uvarum</name>
    <dbReference type="NCBI Taxonomy" id="732238"/>
    <lineage>
        <taxon>Bacteria</taxon>
        <taxon>Pseudomonadati</taxon>
        <taxon>Pseudomonadota</taxon>
        <taxon>Gammaproteobacteria</taxon>
        <taxon>Steroidobacterales</taxon>
        <taxon>Steroidobacteraceae</taxon>
        <taxon>Povalibacter</taxon>
    </lineage>
</organism>
<proteinExistence type="predicted"/>
<dbReference type="InterPro" id="IPR050072">
    <property type="entry name" value="Peptidase_M20A"/>
</dbReference>
<dbReference type="Gene3D" id="3.30.70.360">
    <property type="match status" value="1"/>
</dbReference>
<dbReference type="Gene3D" id="3.40.630.10">
    <property type="entry name" value="Zn peptidases"/>
    <property type="match status" value="1"/>
</dbReference>
<dbReference type="PROSITE" id="PS00318">
    <property type="entry name" value="HMG_COA_REDUCTASE_2"/>
    <property type="match status" value="1"/>
</dbReference>
<keyword evidence="6" id="KW-0732">Signal</keyword>
<dbReference type="SUPFAM" id="SSF55031">
    <property type="entry name" value="Bacterial exopeptidase dimerisation domain"/>
    <property type="match status" value="1"/>
</dbReference>
<feature type="chain" id="PRO_5032983986" evidence="6">
    <location>
        <begin position="19"/>
        <end position="418"/>
    </location>
</feature>
<dbReference type="InterPro" id="IPR001261">
    <property type="entry name" value="ArgE/DapE_CS"/>
</dbReference>
<dbReference type="Proteomes" id="UP000588068">
    <property type="component" value="Unassembled WGS sequence"/>
</dbReference>